<gene>
    <name evidence="1" type="ORF">PBRASI_LOCUS10434</name>
</gene>
<feature type="non-terminal residue" evidence="1">
    <location>
        <position position="1"/>
    </location>
</feature>
<dbReference type="AlphaFoldDB" id="A0A9N9H7F5"/>
<evidence type="ECO:0000313" key="2">
    <source>
        <dbReference type="Proteomes" id="UP000789739"/>
    </source>
</evidence>
<accession>A0A9N9H7F5</accession>
<protein>
    <submittedName>
        <fullName evidence="1">4809_t:CDS:1</fullName>
    </submittedName>
</protein>
<dbReference type="Proteomes" id="UP000789739">
    <property type="component" value="Unassembled WGS sequence"/>
</dbReference>
<organism evidence="1 2">
    <name type="scientific">Paraglomus brasilianum</name>
    <dbReference type="NCBI Taxonomy" id="144538"/>
    <lineage>
        <taxon>Eukaryota</taxon>
        <taxon>Fungi</taxon>
        <taxon>Fungi incertae sedis</taxon>
        <taxon>Mucoromycota</taxon>
        <taxon>Glomeromycotina</taxon>
        <taxon>Glomeromycetes</taxon>
        <taxon>Paraglomerales</taxon>
        <taxon>Paraglomeraceae</taxon>
        <taxon>Paraglomus</taxon>
    </lineage>
</organism>
<evidence type="ECO:0000313" key="1">
    <source>
        <dbReference type="EMBL" id="CAG8654418.1"/>
    </source>
</evidence>
<comment type="caution">
    <text evidence="1">The sequence shown here is derived from an EMBL/GenBank/DDBJ whole genome shotgun (WGS) entry which is preliminary data.</text>
</comment>
<dbReference type="OrthoDB" id="2366574at2759"/>
<proteinExistence type="predicted"/>
<reference evidence="1" key="1">
    <citation type="submission" date="2021-06" db="EMBL/GenBank/DDBJ databases">
        <authorList>
            <person name="Kallberg Y."/>
            <person name="Tangrot J."/>
            <person name="Rosling A."/>
        </authorList>
    </citation>
    <scope>NUCLEOTIDE SEQUENCE</scope>
    <source>
        <strain evidence="1">BR232B</strain>
    </source>
</reference>
<name>A0A9N9H7F5_9GLOM</name>
<keyword evidence="2" id="KW-1185">Reference proteome</keyword>
<dbReference type="EMBL" id="CAJVPI010003108">
    <property type="protein sequence ID" value="CAG8654418.1"/>
    <property type="molecule type" value="Genomic_DNA"/>
</dbReference>
<sequence>MNSNSTELFLHRCKLFFKALNEGKTSFFFSDVPKWLHADKYFFPEYIRAPLHGLHGEYSWDQKDTNKIIKSIVVALFRVYPSYFTSEMVSTNYTNRTGWVSFNSSQNLMNKHEANLQNKLVQNFERLFPKNWLLGFKLLYKYDWHPVPNRPDMGRSDIILTNGKGIFAVVETKVINSYNSYEKRRDVKRQAAEYKTMFLEHFADDPAVIAVIGVWFTNEIHVGGLSENSSIGFSSDIDEAIAKAVEPVDTDIISKVDSTSTGDKKKRLWIAFEDLICITEDKQHKVPM</sequence>